<organism evidence="4 5">
    <name type="scientific">Corynebacterium massiliense DSM 45435</name>
    <dbReference type="NCBI Taxonomy" id="1121364"/>
    <lineage>
        <taxon>Bacteria</taxon>
        <taxon>Bacillati</taxon>
        <taxon>Actinomycetota</taxon>
        <taxon>Actinomycetes</taxon>
        <taxon>Mycobacteriales</taxon>
        <taxon>Corynebacteriaceae</taxon>
        <taxon>Corynebacterium</taxon>
    </lineage>
</organism>
<protein>
    <submittedName>
        <fullName evidence="4">Pyrimidine-specific ribonucleoside hydrolase RihA</fullName>
        <ecNumber evidence="4">3.2.-.-</ecNumber>
    </submittedName>
</protein>
<proteinExistence type="predicted"/>
<accession>A0ABY7U8X5</accession>
<dbReference type="GO" id="GO:0016798">
    <property type="term" value="F:hydrolase activity, acting on glycosyl bonds"/>
    <property type="evidence" value="ECO:0007669"/>
    <property type="project" value="UniProtKB-KW"/>
</dbReference>
<dbReference type="InterPro" id="IPR001910">
    <property type="entry name" value="Inosine/uridine_hydrolase_dom"/>
</dbReference>
<dbReference type="CDD" id="cd02650">
    <property type="entry name" value="nuc_hydro_CaPnhB"/>
    <property type="match status" value="1"/>
</dbReference>
<gene>
    <name evidence="4" type="primary">rihA</name>
    <name evidence="4" type="ORF">CMASS_06420</name>
</gene>
<dbReference type="SUPFAM" id="SSF53590">
    <property type="entry name" value="Nucleoside hydrolase"/>
    <property type="match status" value="1"/>
</dbReference>
<reference evidence="4 5" key="1">
    <citation type="submission" date="2020-10" db="EMBL/GenBank/DDBJ databases">
        <title>Complete genome sequence of Corynebacterium massiliense DSM 45435, type strain of Corynebacterium massiliense.</title>
        <authorList>
            <person name="Busche T."/>
            <person name="Kalinowski J."/>
            <person name="Ruckert C."/>
        </authorList>
    </citation>
    <scope>NUCLEOTIDE SEQUENCE [LARGE SCALE GENOMIC DNA]</scope>
    <source>
        <strain evidence="4 5">DSM 45435</strain>
    </source>
</reference>
<dbReference type="PANTHER" id="PTHR12304:SF4">
    <property type="entry name" value="URIDINE NUCLEOSIDASE"/>
    <property type="match status" value="1"/>
</dbReference>
<evidence type="ECO:0000259" key="3">
    <source>
        <dbReference type="Pfam" id="PF01156"/>
    </source>
</evidence>
<dbReference type="Proteomes" id="UP001220064">
    <property type="component" value="Chromosome"/>
</dbReference>
<evidence type="ECO:0000256" key="2">
    <source>
        <dbReference type="ARBA" id="ARBA00023295"/>
    </source>
</evidence>
<feature type="domain" description="Inosine/uridine-preferring nucleoside hydrolase" evidence="3">
    <location>
        <begin position="5"/>
        <end position="301"/>
    </location>
</feature>
<sequence length="321" mass="34017">MTRKLILDLDTGIDDALALAYALASPELELIGVTATYGNVTVEQGARNSLSLLELFGRSDIPVYLGPGHAGDKNVFAVQEISAFIHGKNGIGEVELPEPAASAHPGAVDFLIESVARYGDDLVIVPTGPHTTIAAAMDKDPEFAQRAHLVFMGGALTLPGNVTRFAEANISQDPQAADTVLRRSQDATMVGLDVTLRTLLTRAETAKWRAVGTPAAEAYADMVDYYIGAYATTSPHLGGCGLHDPLAVAVAEDPSLVNVVDLAMKVETDGASRGRTIGDETRLGEKPNTRVAVGVDTERFVSSLVERLHDLFGRAQAESVR</sequence>
<evidence type="ECO:0000313" key="4">
    <source>
        <dbReference type="EMBL" id="WCZ32718.1"/>
    </source>
</evidence>
<evidence type="ECO:0000256" key="1">
    <source>
        <dbReference type="ARBA" id="ARBA00022801"/>
    </source>
</evidence>
<dbReference type="InterPro" id="IPR036452">
    <property type="entry name" value="Ribo_hydro-like"/>
</dbReference>
<dbReference type="EMBL" id="CP063189">
    <property type="protein sequence ID" value="WCZ32718.1"/>
    <property type="molecule type" value="Genomic_DNA"/>
</dbReference>
<dbReference type="Gene3D" id="3.90.245.10">
    <property type="entry name" value="Ribonucleoside hydrolase-like"/>
    <property type="match status" value="1"/>
</dbReference>
<dbReference type="InterPro" id="IPR023186">
    <property type="entry name" value="IUNH"/>
</dbReference>
<keyword evidence="1 4" id="KW-0378">Hydrolase</keyword>
<dbReference type="EC" id="3.2.-.-" evidence="4"/>
<keyword evidence="5" id="KW-1185">Reference proteome</keyword>
<dbReference type="RefSeq" id="WP_022862192.1">
    <property type="nucleotide sequence ID" value="NZ_ATVG01000001.1"/>
</dbReference>
<dbReference type="Pfam" id="PF01156">
    <property type="entry name" value="IU_nuc_hydro"/>
    <property type="match status" value="1"/>
</dbReference>
<keyword evidence="2 4" id="KW-0326">Glycosidase</keyword>
<evidence type="ECO:0000313" key="5">
    <source>
        <dbReference type="Proteomes" id="UP001220064"/>
    </source>
</evidence>
<name>A0ABY7U8X5_9CORY</name>
<dbReference type="PANTHER" id="PTHR12304">
    <property type="entry name" value="INOSINE-URIDINE PREFERRING NUCLEOSIDE HYDROLASE"/>
    <property type="match status" value="1"/>
</dbReference>